<organism evidence="10 11">
    <name type="scientific">Uabimicrobium amorphum</name>
    <dbReference type="NCBI Taxonomy" id="2596890"/>
    <lineage>
        <taxon>Bacteria</taxon>
        <taxon>Pseudomonadati</taxon>
        <taxon>Planctomycetota</taxon>
        <taxon>Candidatus Uabimicrobiia</taxon>
        <taxon>Candidatus Uabimicrobiales</taxon>
        <taxon>Candidatus Uabimicrobiaceae</taxon>
        <taxon>Candidatus Uabimicrobium</taxon>
    </lineage>
</organism>
<dbReference type="GO" id="GO:0005886">
    <property type="term" value="C:plasma membrane"/>
    <property type="evidence" value="ECO:0007669"/>
    <property type="project" value="UniProtKB-SubCell"/>
</dbReference>
<feature type="transmembrane region" description="Helical" evidence="8">
    <location>
        <begin position="376"/>
        <end position="394"/>
    </location>
</feature>
<evidence type="ECO:0000256" key="6">
    <source>
        <dbReference type="ARBA" id="ARBA00022989"/>
    </source>
</evidence>
<dbReference type="GO" id="GO:0009103">
    <property type="term" value="P:lipopolysaccharide biosynthetic process"/>
    <property type="evidence" value="ECO:0007669"/>
    <property type="project" value="UniProtKB-ARBA"/>
</dbReference>
<dbReference type="Proteomes" id="UP000326354">
    <property type="component" value="Chromosome"/>
</dbReference>
<evidence type="ECO:0000256" key="8">
    <source>
        <dbReference type="SAM" id="Phobius"/>
    </source>
</evidence>
<feature type="transmembrane region" description="Helical" evidence="8">
    <location>
        <begin position="69"/>
        <end position="86"/>
    </location>
</feature>
<reference evidence="10 11" key="1">
    <citation type="submission" date="2019-08" db="EMBL/GenBank/DDBJ databases">
        <title>Complete genome sequence of Candidatus Uab amorphum.</title>
        <authorList>
            <person name="Shiratori T."/>
            <person name="Suzuki S."/>
            <person name="Kakizawa Y."/>
            <person name="Ishida K."/>
        </authorList>
    </citation>
    <scope>NUCLEOTIDE SEQUENCE [LARGE SCALE GENOMIC DNA]</scope>
    <source>
        <strain evidence="10 11">SRT547</strain>
    </source>
</reference>
<evidence type="ECO:0000256" key="7">
    <source>
        <dbReference type="ARBA" id="ARBA00023136"/>
    </source>
</evidence>
<evidence type="ECO:0000259" key="9">
    <source>
        <dbReference type="Pfam" id="PF13231"/>
    </source>
</evidence>
<keyword evidence="4" id="KW-0808">Transferase</keyword>
<feature type="transmembrane region" description="Helical" evidence="8">
    <location>
        <begin position="351"/>
        <end position="370"/>
    </location>
</feature>
<dbReference type="InterPro" id="IPR050297">
    <property type="entry name" value="LipidA_mod_glycosyltrf_83"/>
</dbReference>
<feature type="transmembrane region" description="Helical" evidence="8">
    <location>
        <begin position="176"/>
        <end position="194"/>
    </location>
</feature>
<dbReference type="KEGG" id="uam:UABAM_01038"/>
<dbReference type="PANTHER" id="PTHR33908:SF11">
    <property type="entry name" value="MEMBRANE PROTEIN"/>
    <property type="match status" value="1"/>
</dbReference>
<keyword evidence="6 8" id="KW-1133">Transmembrane helix</keyword>
<evidence type="ECO:0000256" key="2">
    <source>
        <dbReference type="ARBA" id="ARBA00022475"/>
    </source>
</evidence>
<dbReference type="PANTHER" id="PTHR33908">
    <property type="entry name" value="MANNOSYLTRANSFERASE YKCB-RELATED"/>
    <property type="match status" value="1"/>
</dbReference>
<evidence type="ECO:0000313" key="11">
    <source>
        <dbReference type="Proteomes" id="UP000326354"/>
    </source>
</evidence>
<keyword evidence="11" id="KW-1185">Reference proteome</keyword>
<protein>
    <recommendedName>
        <fullName evidence="9">Glycosyltransferase RgtA/B/C/D-like domain-containing protein</fullName>
    </recommendedName>
</protein>
<feature type="transmembrane region" description="Helical" evidence="8">
    <location>
        <begin position="93"/>
        <end position="114"/>
    </location>
</feature>
<dbReference type="InterPro" id="IPR038731">
    <property type="entry name" value="RgtA/B/C-like"/>
</dbReference>
<keyword evidence="3" id="KW-0328">Glycosyltransferase</keyword>
<evidence type="ECO:0000256" key="3">
    <source>
        <dbReference type="ARBA" id="ARBA00022676"/>
    </source>
</evidence>
<keyword evidence="5 8" id="KW-0812">Transmembrane</keyword>
<feature type="transmembrane region" description="Helical" evidence="8">
    <location>
        <begin position="329"/>
        <end position="346"/>
    </location>
</feature>
<feature type="transmembrane region" description="Helical" evidence="8">
    <location>
        <begin position="146"/>
        <end position="170"/>
    </location>
</feature>
<feature type="transmembrane region" description="Helical" evidence="8">
    <location>
        <begin position="120"/>
        <end position="139"/>
    </location>
</feature>
<evidence type="ECO:0000256" key="5">
    <source>
        <dbReference type="ARBA" id="ARBA00022692"/>
    </source>
</evidence>
<dbReference type="RefSeq" id="WP_151966931.1">
    <property type="nucleotide sequence ID" value="NZ_AP019860.1"/>
</dbReference>
<keyword evidence="7 8" id="KW-0472">Membrane</keyword>
<keyword evidence="2" id="KW-1003">Cell membrane</keyword>
<feature type="transmembrane region" description="Helical" evidence="8">
    <location>
        <begin position="401"/>
        <end position="419"/>
    </location>
</feature>
<feature type="domain" description="Glycosyltransferase RgtA/B/C/D-like" evidence="9">
    <location>
        <begin position="71"/>
        <end position="220"/>
    </location>
</feature>
<dbReference type="Pfam" id="PF13231">
    <property type="entry name" value="PMT_2"/>
    <property type="match status" value="1"/>
</dbReference>
<evidence type="ECO:0000256" key="1">
    <source>
        <dbReference type="ARBA" id="ARBA00004651"/>
    </source>
</evidence>
<dbReference type="EMBL" id="AP019860">
    <property type="protein sequence ID" value="BBM82695.1"/>
    <property type="molecule type" value="Genomic_DNA"/>
</dbReference>
<name>A0A5S9ILC5_UABAM</name>
<proteinExistence type="predicted"/>
<dbReference type="GO" id="GO:0016763">
    <property type="term" value="F:pentosyltransferase activity"/>
    <property type="evidence" value="ECO:0007669"/>
    <property type="project" value="TreeGrafter"/>
</dbReference>
<dbReference type="AlphaFoldDB" id="A0A5S9ILC5"/>
<accession>A0A5S9ILC5</accession>
<evidence type="ECO:0000313" key="10">
    <source>
        <dbReference type="EMBL" id="BBM82695.1"/>
    </source>
</evidence>
<feature type="transmembrane region" description="Helical" evidence="8">
    <location>
        <begin position="5"/>
        <end position="24"/>
    </location>
</feature>
<evidence type="ECO:0000256" key="4">
    <source>
        <dbReference type="ARBA" id="ARBA00022679"/>
    </source>
</evidence>
<gene>
    <name evidence="10" type="ORF">UABAM_01038</name>
</gene>
<sequence length="530" mass="62176">MRKKFVYLATAVLIFMTLCIFFKYSGLRVQDGYDYAQMARNINDGNFFHSHVIIPLTVEKQTTSNNHDMWRPPVFPLMIAAFFLLLGTSEVTILVMCVTAYCIFLVMVYILAKHMYNEKAAILSLIFVGFSPEICWYTLNCLREPVFCAFLVGSIYCLYTCRNAYILGILCATTYLTRYNFLFLLPSFAIYLLVKYKRKDINKAFILKVAMAFFITLSPWCVRNISCGLSPFFTLQRYEVSLFTKDYPHYTVYRHVHVPQPLEYTVNNHDDVLEKGLYYSALYYWPQALGIGPLHTQNIPRYFFPKSLEFAELKTATWGDFFRVQSRQFSLHALVFIVAAFSLLFYSKKRIFYALIIMGILLQVLVLSFVHPVMRHCIPFVLLCTVFVCGEYLQKISWGKLRLMIAVFVTFSFVVMMGTRSASPAWQQPTQQSMDFVKSSTQETDCIATNVPFELSWRTQRFALWLPVTVEDYQFLEKAYPNCRYFYYHSRKNNAWLNTSSPLKEYLQNNYQLIYQYEKGSLLIYFFRKK</sequence>
<comment type="subcellular location">
    <subcellularLocation>
        <location evidence="1">Cell membrane</location>
        <topology evidence="1">Multi-pass membrane protein</topology>
    </subcellularLocation>
</comment>